<evidence type="ECO:0000256" key="7">
    <source>
        <dbReference type="ARBA" id="ARBA00023055"/>
    </source>
</evidence>
<evidence type="ECO:0000313" key="13">
    <source>
        <dbReference type="Proteomes" id="UP000825729"/>
    </source>
</evidence>
<evidence type="ECO:0000256" key="6">
    <source>
        <dbReference type="ARBA" id="ARBA00022989"/>
    </source>
</evidence>
<evidence type="ECO:0000256" key="11">
    <source>
        <dbReference type="SAM" id="MobiDB-lite"/>
    </source>
</evidence>
<keyword evidence="3 10" id="KW-0813">Transport</keyword>
<dbReference type="PANTHER" id="PTHR14467">
    <property type="entry name" value="ARV1"/>
    <property type="match status" value="1"/>
</dbReference>
<evidence type="ECO:0000256" key="4">
    <source>
        <dbReference type="ARBA" id="ARBA00022692"/>
    </source>
</evidence>
<evidence type="ECO:0000256" key="9">
    <source>
        <dbReference type="ARBA" id="ARBA00023136"/>
    </source>
</evidence>
<reference evidence="12 13" key="1">
    <citation type="submission" date="2021-07" db="EMBL/GenBank/DDBJ databases">
        <title>The Aristolochia fimbriata genome: insights into angiosperm evolution, floral development and chemical biosynthesis.</title>
        <authorList>
            <person name="Jiao Y."/>
        </authorList>
    </citation>
    <scope>NUCLEOTIDE SEQUENCE [LARGE SCALE GENOMIC DNA]</scope>
    <source>
        <strain evidence="12">IBCAS-2021</strain>
        <tissue evidence="12">Leaf</tissue>
    </source>
</reference>
<organism evidence="12 13">
    <name type="scientific">Aristolochia fimbriata</name>
    <name type="common">White veined hardy Dutchman's pipe vine</name>
    <dbReference type="NCBI Taxonomy" id="158543"/>
    <lineage>
        <taxon>Eukaryota</taxon>
        <taxon>Viridiplantae</taxon>
        <taxon>Streptophyta</taxon>
        <taxon>Embryophyta</taxon>
        <taxon>Tracheophyta</taxon>
        <taxon>Spermatophyta</taxon>
        <taxon>Magnoliopsida</taxon>
        <taxon>Magnoliidae</taxon>
        <taxon>Piperales</taxon>
        <taxon>Aristolochiaceae</taxon>
        <taxon>Aristolochia</taxon>
    </lineage>
</organism>
<dbReference type="InterPro" id="IPR007290">
    <property type="entry name" value="Arv1"/>
</dbReference>
<accession>A0AAV7E0G0</accession>
<keyword evidence="8 10" id="KW-0443">Lipid metabolism</keyword>
<dbReference type="AlphaFoldDB" id="A0AAV7E0G0"/>
<proteinExistence type="inferred from homology"/>
<comment type="function">
    <text evidence="10">Mediator of sterol homeostasis involved in sterol uptake, trafficking and distribution into membranes.</text>
</comment>
<dbReference type="GO" id="GO:0005794">
    <property type="term" value="C:Golgi apparatus"/>
    <property type="evidence" value="ECO:0007669"/>
    <property type="project" value="TreeGrafter"/>
</dbReference>
<evidence type="ECO:0000256" key="5">
    <source>
        <dbReference type="ARBA" id="ARBA00022824"/>
    </source>
</evidence>
<keyword evidence="9 10" id="KW-0472">Membrane</keyword>
<feature type="transmembrane region" description="Helical" evidence="10">
    <location>
        <begin position="143"/>
        <end position="168"/>
    </location>
</feature>
<comment type="function">
    <text evidence="10">Regulates also the sphingolipid metabolism.</text>
</comment>
<comment type="subcellular location">
    <subcellularLocation>
        <location evidence="1 10">Endoplasmic reticulum membrane</location>
        <topology evidence="1 10">Multi-pass membrane protein</topology>
    </subcellularLocation>
</comment>
<protein>
    <recommendedName>
        <fullName evidence="10">Protein ARV</fullName>
    </recommendedName>
</protein>
<keyword evidence="13" id="KW-1185">Reference proteome</keyword>
<evidence type="ECO:0000256" key="3">
    <source>
        <dbReference type="ARBA" id="ARBA00022448"/>
    </source>
</evidence>
<keyword evidence="10" id="KW-0746">Sphingolipid metabolism</keyword>
<dbReference type="GO" id="GO:0032541">
    <property type="term" value="C:cortical endoplasmic reticulum"/>
    <property type="evidence" value="ECO:0007669"/>
    <property type="project" value="TreeGrafter"/>
</dbReference>
<feature type="transmembrane region" description="Helical" evidence="10">
    <location>
        <begin position="103"/>
        <end position="123"/>
    </location>
</feature>
<feature type="region of interest" description="Disordered" evidence="11">
    <location>
        <begin position="1"/>
        <end position="22"/>
    </location>
</feature>
<feature type="transmembrane region" description="Helical" evidence="10">
    <location>
        <begin position="180"/>
        <end position="200"/>
    </location>
</feature>
<comment type="caution">
    <text evidence="12">The sequence shown here is derived from an EMBL/GenBank/DDBJ whole genome shotgun (WGS) entry which is preliminary data.</text>
</comment>
<dbReference type="GO" id="GO:0006665">
    <property type="term" value="P:sphingolipid metabolic process"/>
    <property type="evidence" value="ECO:0007669"/>
    <property type="project" value="UniProtKB-UniRule"/>
</dbReference>
<evidence type="ECO:0000256" key="10">
    <source>
        <dbReference type="RuleBase" id="RU368065"/>
    </source>
</evidence>
<dbReference type="Proteomes" id="UP000825729">
    <property type="component" value="Unassembled WGS sequence"/>
</dbReference>
<gene>
    <name evidence="12" type="ORF">H6P81_017171</name>
</gene>
<keyword evidence="4 10" id="KW-0812">Transmembrane</keyword>
<feature type="compositionally biased region" description="Basic and acidic residues" evidence="11">
    <location>
        <begin position="10"/>
        <end position="22"/>
    </location>
</feature>
<dbReference type="GO" id="GO:0005789">
    <property type="term" value="C:endoplasmic reticulum membrane"/>
    <property type="evidence" value="ECO:0007669"/>
    <property type="project" value="UniProtKB-SubCell"/>
</dbReference>
<dbReference type="GO" id="GO:0032366">
    <property type="term" value="P:intracellular sterol transport"/>
    <property type="evidence" value="ECO:0007669"/>
    <property type="project" value="UniProtKB-UniRule"/>
</dbReference>
<name>A0AAV7E0G0_ARIFI</name>
<keyword evidence="5 10" id="KW-0256">Endoplasmic reticulum</keyword>
<sequence>MADSTLAPDSRGEPRTTKKKQREGADMEFRCIHCGFPVEKLMVQYSPGNIRLMKCENCRAVADEYIECEIMIVLIDLILHKKKAYRHLLFNVPKHHAIDFKGFFWKLIVVFILLDVFRNLMLYDGDREFTNSFPSVRLCGKHLQILIQAFAGRFAFFSTLFIALKLFHGFPSHDRWYKEVLLGVVISSYFRTFIVTMMVWDFPSSMLYIIDIFVLSSNAVALKVLTKLTVGSCIGILLSAHAASERKQFSHEIMDFLRRLLHCLLR</sequence>
<evidence type="ECO:0000313" key="12">
    <source>
        <dbReference type="EMBL" id="KAG9441317.1"/>
    </source>
</evidence>
<evidence type="ECO:0000256" key="1">
    <source>
        <dbReference type="ARBA" id="ARBA00004477"/>
    </source>
</evidence>
<evidence type="ECO:0000256" key="2">
    <source>
        <dbReference type="ARBA" id="ARBA00009187"/>
    </source>
</evidence>
<evidence type="ECO:0000256" key="8">
    <source>
        <dbReference type="ARBA" id="ARBA00023098"/>
    </source>
</evidence>
<keyword evidence="6 10" id="KW-1133">Transmembrane helix</keyword>
<dbReference type="PANTHER" id="PTHR14467:SF0">
    <property type="entry name" value="PROTEIN ARV1"/>
    <property type="match status" value="1"/>
</dbReference>
<comment type="similarity">
    <text evidence="2 10">Belongs to the ARV1 family.</text>
</comment>
<dbReference type="GO" id="GO:0016125">
    <property type="term" value="P:sterol metabolic process"/>
    <property type="evidence" value="ECO:0007669"/>
    <property type="project" value="UniProtKB-UniRule"/>
</dbReference>
<dbReference type="Pfam" id="PF04161">
    <property type="entry name" value="Arv1"/>
    <property type="match status" value="1"/>
</dbReference>
<dbReference type="GO" id="GO:0097036">
    <property type="term" value="P:regulation of plasma membrane sterol distribution"/>
    <property type="evidence" value="ECO:0007669"/>
    <property type="project" value="UniProtKB-UniRule"/>
</dbReference>
<dbReference type="EMBL" id="JAINDJ010000007">
    <property type="protein sequence ID" value="KAG9441317.1"/>
    <property type="molecule type" value="Genomic_DNA"/>
</dbReference>
<keyword evidence="7 10" id="KW-0445">Lipid transport</keyword>